<evidence type="ECO:0000313" key="13">
    <source>
        <dbReference type="EMBL" id="HAD1171425.1"/>
    </source>
</evidence>
<dbReference type="EMBL" id="DAANRY010000020">
    <property type="protein sequence ID" value="HAD1171425.1"/>
    <property type="molecule type" value="Genomic_DNA"/>
</dbReference>
<evidence type="ECO:0000313" key="16">
    <source>
        <dbReference type="EMBL" id="HAD1290022.1"/>
    </source>
</evidence>
<gene>
    <name evidence="8" type="ORF">G0O52_21405</name>
    <name evidence="12" type="ORF">G0O71_22065</name>
    <name evidence="17" type="ORF">G0O82_21975</name>
    <name evidence="15" type="ORF">G0O85_21545</name>
    <name evidence="9" type="ORF">G0O87_21915</name>
    <name evidence="14" type="ORF">G0O92_21780</name>
    <name evidence="16" type="ORF">G0P01_23825</name>
    <name evidence="13" type="ORF">G0P06_21625</name>
    <name evidence="11" type="ORF">G0P17_24065</name>
    <name evidence="10" type="ORF">G0P26_22365</name>
    <name evidence="18" type="ORF">G0P28_22865</name>
</gene>
<reference evidence="10" key="1">
    <citation type="journal article" date="2018" name="Genome Biol.">
        <title>SKESA: strategic k-mer extension for scrupulous assemblies.</title>
        <authorList>
            <person name="Souvorov A."/>
            <person name="Agarwala R."/>
            <person name="Lipman D.J."/>
        </authorList>
    </citation>
    <scope>NUCLEOTIDE SEQUENCE</scope>
    <source>
        <strain evidence="8">SSI_AA528</strain>
        <strain evidence="12">SSI_AA571</strain>
        <strain evidence="15">SSI_AA582</strain>
        <strain evidence="17">SSI_AA583</strain>
        <strain evidence="9">SSI_AA586</strain>
        <strain evidence="14">SSI_AA587</strain>
        <strain evidence="10">SSI_AA601</strain>
        <strain evidence="11">SSI_AA612</strain>
        <strain evidence="13">SSI_AA620</strain>
        <strain evidence="16">SSI_AA621</strain>
        <strain evidence="18">SSI_AA639</strain>
    </source>
</reference>
<organism evidence="10">
    <name type="scientific">Salmonella typhimurium</name>
    <dbReference type="NCBI Taxonomy" id="90371"/>
    <lineage>
        <taxon>Bacteria</taxon>
        <taxon>Pseudomonadati</taxon>
        <taxon>Pseudomonadota</taxon>
        <taxon>Gammaproteobacteria</taxon>
        <taxon>Enterobacterales</taxon>
        <taxon>Enterobacteriaceae</taxon>
        <taxon>Salmonella</taxon>
    </lineage>
</organism>
<sequence length="165" mass="18814">IKGTAAYILQKSPDFAAAPQELVVDDLIVAVVKEGQSIIVPPNYGHCSINIGDGPLVFSNLAYKPCTVHYDTVQFYHGMACYIVEENGQLCVRKNHYYPRVPRIKFATVKENPHLGITFDMPLYQRYRAAPERFHFLGHVDNYVREIMGMLQYEDDLFPLCQEDA</sequence>
<dbReference type="AlphaFoldDB" id="A0A709SLX2"/>
<dbReference type="EC" id="5.3.1.9" evidence="3"/>
<keyword evidence="5" id="KW-0324">Glycolysis</keyword>
<accession>A0A709SLX2</accession>
<protein>
    <recommendedName>
        <fullName evidence="3">glucose-6-phosphate isomerase</fullName>
        <ecNumber evidence="3">5.3.1.9</ecNumber>
    </recommendedName>
</protein>
<feature type="domain" description="Glucose-6-phosphate isomerase prokaryote" evidence="7">
    <location>
        <begin position="1"/>
        <end position="100"/>
    </location>
</feature>
<dbReference type="InterPro" id="IPR010551">
    <property type="entry name" value="G6P_isomerase_prok"/>
</dbReference>
<comment type="catalytic activity">
    <reaction evidence="6">
        <text>alpha-D-glucose 6-phosphate = beta-D-fructose 6-phosphate</text>
        <dbReference type="Rhea" id="RHEA:11816"/>
        <dbReference type="ChEBI" id="CHEBI:57634"/>
        <dbReference type="ChEBI" id="CHEBI:58225"/>
        <dbReference type="EC" id="5.3.1.9"/>
    </reaction>
</comment>
<evidence type="ECO:0000313" key="10">
    <source>
        <dbReference type="EMBL" id="HAD1133783.1"/>
    </source>
</evidence>
<evidence type="ECO:0000259" key="7">
    <source>
        <dbReference type="Pfam" id="PF06560"/>
    </source>
</evidence>
<keyword evidence="4" id="KW-0312">Gluconeogenesis</keyword>
<name>A0A709SLX2_SALTM</name>
<reference evidence="10" key="2">
    <citation type="submission" date="2019-08" db="EMBL/GenBank/DDBJ databases">
        <authorList>
            <consortium name="NCBI Pathogen Detection Project"/>
        </authorList>
    </citation>
    <scope>NUCLEOTIDE SEQUENCE</scope>
    <source>
        <strain evidence="8">SSI_AA528</strain>
        <strain evidence="12">SSI_AA571</strain>
        <strain evidence="15">SSI_AA582</strain>
        <strain evidence="17">SSI_AA583</strain>
        <strain evidence="9">SSI_AA586</strain>
        <strain evidence="14">SSI_AA587</strain>
        <strain evidence="10">SSI_AA601</strain>
        <strain evidence="11">SSI_AA612</strain>
        <strain evidence="13">SSI_AA620</strain>
        <strain evidence="16">SSI_AA621</strain>
        <strain evidence="18">SSI_AA639</strain>
    </source>
</reference>
<dbReference type="EMBL" id="DAANRL010000022">
    <property type="protein sequence ID" value="HAD1106069.1"/>
    <property type="molecule type" value="Genomic_DNA"/>
</dbReference>
<dbReference type="EMBL" id="DAANRQ010000021">
    <property type="protein sequence ID" value="HAD1133783.1"/>
    <property type="molecule type" value="Genomic_DNA"/>
</dbReference>
<evidence type="ECO:0000313" key="18">
    <source>
        <dbReference type="EMBL" id="HAD1483395.1"/>
    </source>
</evidence>
<dbReference type="GO" id="GO:0004347">
    <property type="term" value="F:glucose-6-phosphate isomerase activity"/>
    <property type="evidence" value="ECO:0007669"/>
    <property type="project" value="UniProtKB-EC"/>
</dbReference>
<evidence type="ECO:0000313" key="12">
    <source>
        <dbReference type="EMBL" id="HAD1157331.1"/>
    </source>
</evidence>
<evidence type="ECO:0000313" key="8">
    <source>
        <dbReference type="EMBL" id="HAD1045262.1"/>
    </source>
</evidence>
<evidence type="ECO:0000256" key="2">
    <source>
        <dbReference type="ARBA" id="ARBA00006542"/>
    </source>
</evidence>
<dbReference type="InterPro" id="IPR014710">
    <property type="entry name" value="RmlC-like_jellyroll"/>
</dbReference>
<evidence type="ECO:0000256" key="1">
    <source>
        <dbReference type="ARBA" id="ARBA00004926"/>
    </source>
</evidence>
<evidence type="ECO:0000313" key="17">
    <source>
        <dbReference type="EMBL" id="HAD1388106.1"/>
    </source>
</evidence>
<comment type="similarity">
    <text evidence="2">Belongs to the archaeal-type GPI family.</text>
</comment>
<dbReference type="EMBL" id="DAANTV010000019">
    <property type="protein sequence ID" value="HAD1388106.1"/>
    <property type="molecule type" value="Genomic_DNA"/>
</dbReference>
<dbReference type="EMBL" id="DAANUN010000021">
    <property type="protein sequence ID" value="HAD1483395.1"/>
    <property type="molecule type" value="Genomic_DNA"/>
</dbReference>
<dbReference type="UniPathway" id="UPA00109">
    <property type="reaction ID" value="UER00181"/>
</dbReference>
<dbReference type="GO" id="GO:0006096">
    <property type="term" value="P:glycolytic process"/>
    <property type="evidence" value="ECO:0007669"/>
    <property type="project" value="UniProtKB-UniPathway"/>
</dbReference>
<dbReference type="EMBL" id="DAANRV010000020">
    <property type="protein sequence ID" value="HAD1157331.1"/>
    <property type="molecule type" value="Genomic_DNA"/>
</dbReference>
<evidence type="ECO:0000256" key="6">
    <source>
        <dbReference type="ARBA" id="ARBA00029321"/>
    </source>
</evidence>
<feature type="non-terminal residue" evidence="10">
    <location>
        <position position="1"/>
    </location>
</feature>
<dbReference type="Gene3D" id="2.60.120.10">
    <property type="entry name" value="Jelly Rolls"/>
    <property type="match status" value="1"/>
</dbReference>
<dbReference type="EMBL" id="DAANSK010000022">
    <property type="protein sequence ID" value="HAD1223451.1"/>
    <property type="molecule type" value="Genomic_DNA"/>
</dbReference>
<evidence type="ECO:0000313" key="9">
    <source>
        <dbReference type="EMBL" id="HAD1106069.1"/>
    </source>
</evidence>
<dbReference type="InterPro" id="IPR011051">
    <property type="entry name" value="RmlC_Cupin_sf"/>
</dbReference>
<proteinExistence type="inferred from homology"/>
<evidence type="ECO:0000256" key="5">
    <source>
        <dbReference type="ARBA" id="ARBA00023152"/>
    </source>
</evidence>
<evidence type="ECO:0000313" key="14">
    <source>
        <dbReference type="EMBL" id="HAD1190625.1"/>
    </source>
</evidence>
<evidence type="ECO:0000256" key="3">
    <source>
        <dbReference type="ARBA" id="ARBA00011952"/>
    </source>
</evidence>
<dbReference type="Pfam" id="PF06560">
    <property type="entry name" value="GPI"/>
    <property type="match status" value="1"/>
</dbReference>
<dbReference type="SUPFAM" id="SSF51182">
    <property type="entry name" value="RmlC-like cupins"/>
    <property type="match status" value="1"/>
</dbReference>
<evidence type="ECO:0000256" key="4">
    <source>
        <dbReference type="ARBA" id="ARBA00022432"/>
    </source>
</evidence>
<dbReference type="EMBL" id="DAANSB010000021">
    <property type="protein sequence ID" value="HAD1190625.1"/>
    <property type="molecule type" value="Genomic_DNA"/>
</dbReference>
<dbReference type="GO" id="GO:0005737">
    <property type="term" value="C:cytoplasm"/>
    <property type="evidence" value="ECO:0007669"/>
    <property type="project" value="InterPro"/>
</dbReference>
<comment type="caution">
    <text evidence="10">The sequence shown here is derived from an EMBL/GenBank/DDBJ whole genome shotgun (WGS) entry which is preliminary data.</text>
</comment>
<dbReference type="EMBL" id="DAANRU010000045">
    <property type="protein sequence ID" value="HAD1148322.1"/>
    <property type="molecule type" value="Genomic_DNA"/>
</dbReference>
<comment type="pathway">
    <text evidence="1">Carbohydrate degradation; glycolysis; D-glyceraldehyde 3-phosphate and glycerone phosphate from D-glucose: step 2/4.</text>
</comment>
<dbReference type="EMBL" id="DAANQX010000020">
    <property type="protein sequence ID" value="HAD1045262.1"/>
    <property type="molecule type" value="Genomic_DNA"/>
</dbReference>
<evidence type="ECO:0000313" key="15">
    <source>
        <dbReference type="EMBL" id="HAD1223451.1"/>
    </source>
</evidence>
<dbReference type="EMBL" id="DAANSY010000072">
    <property type="protein sequence ID" value="HAD1290022.1"/>
    <property type="molecule type" value="Genomic_DNA"/>
</dbReference>
<dbReference type="GO" id="GO:0006094">
    <property type="term" value="P:gluconeogenesis"/>
    <property type="evidence" value="ECO:0007669"/>
    <property type="project" value="UniProtKB-KW"/>
</dbReference>
<evidence type="ECO:0000313" key="11">
    <source>
        <dbReference type="EMBL" id="HAD1148322.1"/>
    </source>
</evidence>